<accession>A0A6A3MZ22</accession>
<keyword evidence="1" id="KW-0472">Membrane</keyword>
<dbReference type="Proteomes" id="UP000429607">
    <property type="component" value="Unassembled WGS sequence"/>
</dbReference>
<evidence type="ECO:0000313" key="5">
    <source>
        <dbReference type="Proteomes" id="UP000429607"/>
    </source>
</evidence>
<evidence type="ECO:0000313" key="4">
    <source>
        <dbReference type="EMBL" id="KAE9343904.1"/>
    </source>
</evidence>
<dbReference type="Pfam" id="PF04937">
    <property type="entry name" value="DUF659"/>
    <property type="match status" value="1"/>
</dbReference>
<dbReference type="AlphaFoldDB" id="A0A6A3MZ22"/>
<gene>
    <name evidence="3" type="ORF">PR001_g7953</name>
    <name evidence="4" type="ORF">PR003_g8736</name>
</gene>
<evidence type="ECO:0000313" key="6">
    <source>
        <dbReference type="Proteomes" id="UP000434957"/>
    </source>
</evidence>
<feature type="transmembrane region" description="Helical" evidence="1">
    <location>
        <begin position="12"/>
        <end position="31"/>
    </location>
</feature>
<keyword evidence="1" id="KW-1133">Transmembrane helix</keyword>
<organism evidence="3 5">
    <name type="scientific">Phytophthora rubi</name>
    <dbReference type="NCBI Taxonomy" id="129364"/>
    <lineage>
        <taxon>Eukaryota</taxon>
        <taxon>Sar</taxon>
        <taxon>Stramenopiles</taxon>
        <taxon>Oomycota</taxon>
        <taxon>Peronosporomycetes</taxon>
        <taxon>Peronosporales</taxon>
        <taxon>Peronosporaceae</taxon>
        <taxon>Phytophthora</taxon>
    </lineage>
</organism>
<keyword evidence="6" id="KW-1185">Reference proteome</keyword>
<evidence type="ECO:0000259" key="2">
    <source>
        <dbReference type="Pfam" id="PF04937"/>
    </source>
</evidence>
<sequence length="226" mass="26304">MAVFQHRFALWFYSTGMAFITTAYPILATALRELMPTDVVPTRKQLATTLLDTCYEEARYTTMLKLQNKMCTLATDAWTDNNGESAVNYVVIDEEITVFLESAYTPTTPVSGSWHPAGYGTKYHFIRFMVVVTDNTTNRLVWSSLQRAFAVMFFHDCVSHTLHLLVKDLAAQLPWLQKLEKDRRQLVRFFKTNQQSWYELRRLQQMERKCALVLPVETRWVLLTLS</sequence>
<keyword evidence="1" id="KW-0812">Transmembrane</keyword>
<proteinExistence type="predicted"/>
<comment type="caution">
    <text evidence="3">The sequence shown here is derived from an EMBL/GenBank/DDBJ whole genome shotgun (WGS) entry which is preliminary data.</text>
</comment>
<evidence type="ECO:0000256" key="1">
    <source>
        <dbReference type="SAM" id="Phobius"/>
    </source>
</evidence>
<dbReference type="SUPFAM" id="SSF53098">
    <property type="entry name" value="Ribonuclease H-like"/>
    <property type="match status" value="1"/>
</dbReference>
<dbReference type="EMBL" id="QXFV01000409">
    <property type="protein sequence ID" value="KAE9038438.1"/>
    <property type="molecule type" value="Genomic_DNA"/>
</dbReference>
<protein>
    <recommendedName>
        <fullName evidence="2">DUF659 domain-containing protein</fullName>
    </recommendedName>
</protein>
<feature type="domain" description="DUF659" evidence="2">
    <location>
        <begin position="41"/>
        <end position="104"/>
    </location>
</feature>
<dbReference type="Proteomes" id="UP000434957">
    <property type="component" value="Unassembled WGS sequence"/>
</dbReference>
<name>A0A6A3MZ22_9STRA</name>
<dbReference type="InterPro" id="IPR012337">
    <property type="entry name" value="RNaseH-like_sf"/>
</dbReference>
<reference evidence="3 5" key="1">
    <citation type="submission" date="2018-09" db="EMBL/GenBank/DDBJ databases">
        <title>Genomic investigation of the strawberry pathogen Phytophthora fragariae indicates pathogenicity is determined by transcriptional variation in three key races.</title>
        <authorList>
            <person name="Adams T.M."/>
            <person name="Armitage A.D."/>
            <person name="Sobczyk M.K."/>
            <person name="Bates H.J."/>
            <person name="Dunwell J.M."/>
            <person name="Nellist C.F."/>
            <person name="Harrison R.J."/>
        </authorList>
    </citation>
    <scope>NUCLEOTIDE SEQUENCE [LARGE SCALE GENOMIC DNA]</scope>
    <source>
        <strain evidence="3 5">SCRP249</strain>
        <strain evidence="4 6">SCRP333</strain>
    </source>
</reference>
<dbReference type="EMBL" id="QXFT01000440">
    <property type="protein sequence ID" value="KAE9343904.1"/>
    <property type="molecule type" value="Genomic_DNA"/>
</dbReference>
<dbReference type="InterPro" id="IPR007021">
    <property type="entry name" value="DUF659"/>
</dbReference>
<evidence type="ECO:0000313" key="3">
    <source>
        <dbReference type="EMBL" id="KAE9038438.1"/>
    </source>
</evidence>